<dbReference type="InterPro" id="IPR037086">
    <property type="entry name" value="Lys-AminoMut_asu_sf"/>
</dbReference>
<evidence type="ECO:0000313" key="3">
    <source>
        <dbReference type="Proteomes" id="UP001501570"/>
    </source>
</evidence>
<comment type="caution">
    <text evidence="2">The sequence shown here is derived from an EMBL/GenBank/DDBJ whole genome shotgun (WGS) entry which is preliminary data.</text>
</comment>
<protein>
    <submittedName>
        <fullName evidence="2">D-lysine 5,6-aminomutase subunit alpha</fullName>
    </submittedName>
</protein>
<dbReference type="Proteomes" id="UP001501570">
    <property type="component" value="Unassembled WGS sequence"/>
</dbReference>
<dbReference type="InterPro" id="IPR016176">
    <property type="entry name" value="Cbl-dep_enz_cat"/>
</dbReference>
<keyword evidence="3" id="KW-1185">Reference proteome</keyword>
<dbReference type="InterPro" id="IPR015130">
    <property type="entry name" value="Lys-AminoMut_A"/>
</dbReference>
<name>A0ABP9RN16_9ACTN</name>
<evidence type="ECO:0000259" key="1">
    <source>
        <dbReference type="Pfam" id="PF09043"/>
    </source>
</evidence>
<sequence length="531" mass="57159">MASKLDLDRAQVRLARQLARRAGRPVVELARGHTTVAVERAVLRLAGVAGADPDGIPWVNRLVDAVVADVGLGHGVAVPAFHALASSGMDDLTLLAQKAAAGSVRFEVPSGSAATAARRSARRSVARGFRQIDRRRAERERLIARFGAAGPGHGSPGAAPGGSSRPWIYLIVATGDIYEDIPQAQAAARAGADVIAVIRSTGQSLLDYVPEGATREGFAGTYATQENFRLMRAALDETSRELGRYVRLTNYASGLCMPEIATLAGLERLDMMLNDSMYGILFRDINPVRTFVDQRFSRQVHARAGIIINTGEDNYLTTADAVDEAHTVTVSQLLNEYFAKEAGLADWQLGLGHAFEINPEVPDSFRLELAHALLARELFPKAPLKWMPPTKHMTGDVFRGNLLDGFFNLCGVLTGQSILLVGMMTEAVVTPWLSDRDTALSNVRYVLGACGGLGEDFVPAPGGFVQRRARLVLEESVALLRRIVDDGLLEAIGAGTFGIMRRPADGGRGLDGVARHEADYFNPATEILEGR</sequence>
<dbReference type="Gene3D" id="3.20.20.440">
    <property type="entry name" value="D-Lysine 5,6-aminomutase alpha subunit"/>
    <property type="match status" value="1"/>
</dbReference>
<accession>A0ABP9RN16</accession>
<feature type="domain" description="D-Lysine 5,6-aminomutase alpha subunit" evidence="1">
    <location>
        <begin position="5"/>
        <end position="526"/>
    </location>
</feature>
<proteinExistence type="predicted"/>
<evidence type="ECO:0000313" key="2">
    <source>
        <dbReference type="EMBL" id="GAA5181020.1"/>
    </source>
</evidence>
<gene>
    <name evidence="2" type="ORF">GCM10023322_14660</name>
</gene>
<reference evidence="3" key="1">
    <citation type="journal article" date="2019" name="Int. J. Syst. Evol. Microbiol.">
        <title>The Global Catalogue of Microorganisms (GCM) 10K type strain sequencing project: providing services to taxonomists for standard genome sequencing and annotation.</title>
        <authorList>
            <consortium name="The Broad Institute Genomics Platform"/>
            <consortium name="The Broad Institute Genome Sequencing Center for Infectious Disease"/>
            <person name="Wu L."/>
            <person name="Ma J."/>
        </authorList>
    </citation>
    <scope>NUCLEOTIDE SEQUENCE [LARGE SCALE GENOMIC DNA]</scope>
    <source>
        <strain evidence="3">JCM 18304</strain>
    </source>
</reference>
<dbReference type="SUPFAM" id="SSF51703">
    <property type="entry name" value="Cobalamin (vitamin B12)-dependent enzymes"/>
    <property type="match status" value="1"/>
</dbReference>
<dbReference type="EMBL" id="BAABJQ010000003">
    <property type="protein sequence ID" value="GAA5181020.1"/>
    <property type="molecule type" value="Genomic_DNA"/>
</dbReference>
<dbReference type="Pfam" id="PF09043">
    <property type="entry name" value="Lys-AminoMut_A"/>
    <property type="match status" value="1"/>
</dbReference>
<dbReference type="RefSeq" id="WP_345627277.1">
    <property type="nucleotide sequence ID" value="NZ_BAABJQ010000003.1"/>
</dbReference>
<organism evidence="2 3">
    <name type="scientific">Rugosimonospora acidiphila</name>
    <dbReference type="NCBI Taxonomy" id="556531"/>
    <lineage>
        <taxon>Bacteria</taxon>
        <taxon>Bacillati</taxon>
        <taxon>Actinomycetota</taxon>
        <taxon>Actinomycetes</taxon>
        <taxon>Micromonosporales</taxon>
        <taxon>Micromonosporaceae</taxon>
        <taxon>Rugosimonospora</taxon>
    </lineage>
</organism>